<dbReference type="PANTHER" id="PTHR36299">
    <property type="entry name" value="AGAP008005-PA"/>
    <property type="match status" value="1"/>
</dbReference>
<dbReference type="Pfam" id="PF15998">
    <property type="entry name" value="DUF4773"/>
    <property type="match status" value="2"/>
</dbReference>
<feature type="domain" description="DUF4773" evidence="2">
    <location>
        <begin position="17"/>
        <end position="79"/>
    </location>
</feature>
<evidence type="ECO:0000256" key="1">
    <source>
        <dbReference type="SAM" id="MobiDB-lite"/>
    </source>
</evidence>
<dbReference type="PANTHER" id="PTHR36299:SF1">
    <property type="entry name" value="DUF4773 DOMAIN-CONTAINING PROTEIN"/>
    <property type="match status" value="1"/>
</dbReference>
<protein>
    <recommendedName>
        <fullName evidence="2">DUF4773 domain-containing protein</fullName>
    </recommendedName>
</protein>
<name>A0A7R9IKY0_9NEOP</name>
<proteinExistence type="predicted"/>
<evidence type="ECO:0000259" key="2">
    <source>
        <dbReference type="Pfam" id="PF15998"/>
    </source>
</evidence>
<accession>A0A7R9IKY0</accession>
<feature type="domain" description="DUF4773" evidence="2">
    <location>
        <begin position="386"/>
        <end position="445"/>
    </location>
</feature>
<feature type="compositionally biased region" description="Polar residues" evidence="1">
    <location>
        <begin position="91"/>
        <end position="100"/>
    </location>
</feature>
<feature type="region of interest" description="Disordered" evidence="1">
    <location>
        <begin position="488"/>
        <end position="510"/>
    </location>
</feature>
<reference evidence="3" key="1">
    <citation type="submission" date="2020-11" db="EMBL/GenBank/DDBJ databases">
        <authorList>
            <person name="Tran Van P."/>
        </authorList>
    </citation>
    <scope>NUCLEOTIDE SEQUENCE</scope>
</reference>
<dbReference type="InterPro" id="IPR031941">
    <property type="entry name" value="DUF4773"/>
</dbReference>
<sequence>MLRKTSKTLQSSTMALCKNPPAACLPMPVPLIPADFCVRFFNIFTPGRNLHFCTDFEMRVLRAKVIVLHFDCLRMGADGLAMLKPEDNGGLSPSQTTPETATLDPNDDIPYDPVTEIRVKDIAINNGTELHTNNTAENLFNQIGTNNITYISVNTTDTNNVADISVNTTDTNNVADISVSTTDTNNVMEHLIKNIEINNVTDIRINTTDTNNVMEHLIKDIEINNVTDNRINTTDTNNVMEHRIKDIETNNVTEIHVNTTDRLPAIETSDSELPSLVLTSQSTQHLASQGGLPHDNNMEQLTLHYFVCMMIIISCISCSQMSPTTSLKSRVTEGKIFQKRETQEISLSPDQQFRFERLPCSCQTKECGCCAGIKIPRFKFNQRGLNPPRICIPLPQFPLLMFCVRMYDIRFTGNNVQACVNLEARLQDTTLLVISFDCFSVGGDGFGIVKPGTSSALHSLIATDSENPGGGLSTEKVYGASLSPMRAEQTQKQTIGGIKSEQNQWAGRSV</sequence>
<evidence type="ECO:0000313" key="3">
    <source>
        <dbReference type="EMBL" id="CAD7460349.1"/>
    </source>
</evidence>
<dbReference type="EMBL" id="OE003627">
    <property type="protein sequence ID" value="CAD7460349.1"/>
    <property type="molecule type" value="Genomic_DNA"/>
</dbReference>
<organism evidence="3">
    <name type="scientific">Timema tahoe</name>
    <dbReference type="NCBI Taxonomy" id="61484"/>
    <lineage>
        <taxon>Eukaryota</taxon>
        <taxon>Metazoa</taxon>
        <taxon>Ecdysozoa</taxon>
        <taxon>Arthropoda</taxon>
        <taxon>Hexapoda</taxon>
        <taxon>Insecta</taxon>
        <taxon>Pterygota</taxon>
        <taxon>Neoptera</taxon>
        <taxon>Polyneoptera</taxon>
        <taxon>Phasmatodea</taxon>
        <taxon>Timematodea</taxon>
        <taxon>Timematoidea</taxon>
        <taxon>Timematidae</taxon>
        <taxon>Timema</taxon>
    </lineage>
</organism>
<dbReference type="AlphaFoldDB" id="A0A7R9IKY0"/>
<feature type="region of interest" description="Disordered" evidence="1">
    <location>
        <begin position="85"/>
        <end position="110"/>
    </location>
</feature>
<gene>
    <name evidence="3" type="ORF">TTEB3V08_LOCUS8281</name>
</gene>